<sequence>QDYSHKLTCITGRERIVVPIRAIGARAILDFPDQLDFSECPVKHSTQKTLLVRNIGNRVALCQLRTQSPFSVVPATGTLGVGDTMQVTVEFHPLTTGDHFGSLAVCYNSGEESIHTNLHGEAVDVNIGLSTNSVKVEKTFITMSNHTTMSIENRSNITAHFQWKIFPTEKHDNEEKMRQRYFVRPSKEQWLENFMEERKTEQKKGFCEDRTALLSNTVQEEMAKVQGDPLLFSNDFFSIEPM</sequence>
<dbReference type="GO" id="GO:1904158">
    <property type="term" value="P:axonemal central apparatus assembly"/>
    <property type="evidence" value="ECO:0007669"/>
    <property type="project" value="TreeGrafter"/>
</dbReference>
<dbReference type="InterPro" id="IPR053879">
    <property type="entry name" value="HYDIN_VesB_CFA65-like_Ig"/>
</dbReference>
<accession>A0A7L1WLQ3</accession>
<feature type="non-terminal residue" evidence="7">
    <location>
        <position position="1"/>
    </location>
</feature>
<proteinExistence type="predicted"/>
<dbReference type="Pfam" id="PF22544">
    <property type="entry name" value="HYDIN_VesB_CFA65-like_Ig"/>
    <property type="match status" value="1"/>
</dbReference>
<feature type="non-terminal residue" evidence="7">
    <location>
        <position position="242"/>
    </location>
</feature>
<dbReference type="PANTHER" id="PTHR23053">
    <property type="entry name" value="DLEC1 DELETED IN LUNG AND ESOPHAGEAL CANCER 1"/>
    <property type="match status" value="1"/>
</dbReference>
<keyword evidence="4" id="KW-0969">Cilium</keyword>
<keyword evidence="8" id="KW-1185">Reference proteome</keyword>
<dbReference type="PANTHER" id="PTHR23053:SF0">
    <property type="entry name" value="HYDROCEPHALUS-INDUCING PROTEIN HOMOLOG"/>
    <property type="match status" value="1"/>
</dbReference>
<evidence type="ECO:0000256" key="1">
    <source>
        <dbReference type="ARBA" id="ARBA00004138"/>
    </source>
</evidence>
<dbReference type="AlphaFoldDB" id="A0A7L1WLQ3"/>
<evidence type="ECO:0000256" key="5">
    <source>
        <dbReference type="ARBA" id="ARBA00023273"/>
    </source>
</evidence>
<evidence type="ECO:0000256" key="4">
    <source>
        <dbReference type="ARBA" id="ARBA00023069"/>
    </source>
</evidence>
<keyword evidence="3" id="KW-0963">Cytoplasm</keyword>
<evidence type="ECO:0000256" key="2">
    <source>
        <dbReference type="ARBA" id="ARBA00004496"/>
    </source>
</evidence>
<protein>
    <submittedName>
        <fullName evidence="7">HYDIN protein</fullName>
    </submittedName>
</protein>
<evidence type="ECO:0000313" key="7">
    <source>
        <dbReference type="EMBL" id="NXO98755.1"/>
    </source>
</evidence>
<evidence type="ECO:0000313" key="8">
    <source>
        <dbReference type="Proteomes" id="UP000536092"/>
    </source>
</evidence>
<dbReference type="Proteomes" id="UP000536092">
    <property type="component" value="Unassembled WGS sequence"/>
</dbReference>
<dbReference type="GO" id="GO:0003341">
    <property type="term" value="P:cilium movement"/>
    <property type="evidence" value="ECO:0007669"/>
    <property type="project" value="TreeGrafter"/>
</dbReference>
<dbReference type="OrthoDB" id="442692at2759"/>
<dbReference type="InterPro" id="IPR033305">
    <property type="entry name" value="Hydin-like"/>
</dbReference>
<comment type="caution">
    <text evidence="7">The sequence shown here is derived from an EMBL/GenBank/DDBJ whole genome shotgun (WGS) entry which is preliminary data.</text>
</comment>
<keyword evidence="5" id="KW-0966">Cell projection</keyword>
<gene>
    <name evidence="7" type="primary">Hydin_11</name>
    <name evidence="7" type="ORF">CERBRA_R09062</name>
</gene>
<dbReference type="GO" id="GO:0005930">
    <property type="term" value="C:axoneme"/>
    <property type="evidence" value="ECO:0007669"/>
    <property type="project" value="TreeGrafter"/>
</dbReference>
<dbReference type="EMBL" id="VXBV01006380">
    <property type="protein sequence ID" value="NXO98755.1"/>
    <property type="molecule type" value="Genomic_DNA"/>
</dbReference>
<organism evidence="7 8">
    <name type="scientific">Certhia brachydactyla</name>
    <name type="common">short-toed tree-creeper</name>
    <dbReference type="NCBI Taxonomy" id="73330"/>
    <lineage>
        <taxon>Eukaryota</taxon>
        <taxon>Metazoa</taxon>
        <taxon>Chordata</taxon>
        <taxon>Craniata</taxon>
        <taxon>Vertebrata</taxon>
        <taxon>Euteleostomi</taxon>
        <taxon>Archelosauria</taxon>
        <taxon>Archosauria</taxon>
        <taxon>Dinosauria</taxon>
        <taxon>Saurischia</taxon>
        <taxon>Theropoda</taxon>
        <taxon>Coelurosauria</taxon>
        <taxon>Aves</taxon>
        <taxon>Neognathae</taxon>
        <taxon>Neoaves</taxon>
        <taxon>Telluraves</taxon>
        <taxon>Australaves</taxon>
        <taxon>Passeriformes</taxon>
        <taxon>Certhiidae</taxon>
        <taxon>Certhiinae</taxon>
        <taxon>Certhia</taxon>
    </lineage>
</organism>
<comment type="subcellular location">
    <subcellularLocation>
        <location evidence="1">Cell projection</location>
        <location evidence="1">Cilium</location>
    </subcellularLocation>
    <subcellularLocation>
        <location evidence="2">Cytoplasm</location>
    </subcellularLocation>
</comment>
<reference evidence="7 8" key="1">
    <citation type="submission" date="2019-09" db="EMBL/GenBank/DDBJ databases">
        <title>Bird 10,000 Genomes (B10K) Project - Family phase.</title>
        <authorList>
            <person name="Zhang G."/>
        </authorList>
    </citation>
    <scope>NUCLEOTIDE SEQUENCE [LARGE SCALE GENOMIC DNA]</scope>
    <source>
        <strain evidence="7">B10K-DU-002-20</strain>
        <tissue evidence="7">Muscle</tissue>
    </source>
</reference>
<dbReference type="Gene3D" id="2.60.40.10">
    <property type="entry name" value="Immunoglobulins"/>
    <property type="match status" value="2"/>
</dbReference>
<evidence type="ECO:0000256" key="3">
    <source>
        <dbReference type="ARBA" id="ARBA00022490"/>
    </source>
</evidence>
<feature type="domain" description="HYDIN/VesB/CFA65-like Ig-like" evidence="6">
    <location>
        <begin position="27"/>
        <end position="120"/>
    </location>
</feature>
<dbReference type="InterPro" id="IPR013783">
    <property type="entry name" value="Ig-like_fold"/>
</dbReference>
<evidence type="ECO:0000259" key="6">
    <source>
        <dbReference type="Pfam" id="PF22544"/>
    </source>
</evidence>
<name>A0A7L1WLQ3_9PASS</name>